<evidence type="ECO:0000313" key="2">
    <source>
        <dbReference type="Proteomes" id="UP000003688"/>
    </source>
</evidence>
<proteinExistence type="predicted"/>
<accession>B9XA17</accession>
<dbReference type="RefSeq" id="WP_007412665.1">
    <property type="nucleotide sequence ID" value="NZ_ABOX02000001.1"/>
</dbReference>
<comment type="caution">
    <text evidence="1">The sequence shown here is derived from an EMBL/GenBank/DDBJ whole genome shotgun (WGS) entry which is preliminary data.</text>
</comment>
<keyword evidence="2" id="KW-1185">Reference proteome</keyword>
<dbReference type="Proteomes" id="UP000003688">
    <property type="component" value="Unassembled WGS sequence"/>
</dbReference>
<dbReference type="AlphaFoldDB" id="B9XA17"/>
<dbReference type="EMBL" id="ABOX02000001">
    <property type="protein sequence ID" value="EEF63358.1"/>
    <property type="molecule type" value="Genomic_DNA"/>
</dbReference>
<sequence>MLSFFKRSISAADLALVMWEGTRDWPTKHGSDLKDTFEGSCELSIEEVFEEFVYFLAFSTDYALWCQLKESPAIQSAVRDAFAVHVEQFAKQRNCRPVPSGAWMDDSLIWIPGETTDAGHPLTNLRRRFDLYAQSLSRRHDRSAGERTAHLLAAWCGTLDITFILCVTPLFLGRWNGIQAILGSFKIKP</sequence>
<gene>
    <name evidence="1" type="ORF">Cflav_PD5993</name>
</gene>
<name>B9XA17_PEDPL</name>
<protein>
    <submittedName>
        <fullName evidence="1">Uncharacterized protein</fullName>
    </submittedName>
</protein>
<organism evidence="1 2">
    <name type="scientific">Pedosphaera parvula (strain Ellin514)</name>
    <dbReference type="NCBI Taxonomy" id="320771"/>
    <lineage>
        <taxon>Bacteria</taxon>
        <taxon>Pseudomonadati</taxon>
        <taxon>Verrucomicrobiota</taxon>
        <taxon>Pedosphaerae</taxon>
        <taxon>Pedosphaerales</taxon>
        <taxon>Pedosphaeraceae</taxon>
        <taxon>Pedosphaera</taxon>
    </lineage>
</organism>
<reference evidence="1 2" key="1">
    <citation type="journal article" date="2011" name="J. Bacteriol.">
        <title>Genome sequence of 'Pedosphaera parvula' Ellin514, an aerobic Verrucomicrobial isolate from pasture soil.</title>
        <authorList>
            <person name="Kant R."/>
            <person name="van Passel M.W."/>
            <person name="Sangwan P."/>
            <person name="Palva A."/>
            <person name="Lucas S."/>
            <person name="Copeland A."/>
            <person name="Lapidus A."/>
            <person name="Glavina Del Rio T."/>
            <person name="Dalin E."/>
            <person name="Tice H."/>
            <person name="Bruce D."/>
            <person name="Goodwin L."/>
            <person name="Pitluck S."/>
            <person name="Chertkov O."/>
            <person name="Larimer F.W."/>
            <person name="Land M.L."/>
            <person name="Hauser L."/>
            <person name="Brettin T.S."/>
            <person name="Detter J.C."/>
            <person name="Han S."/>
            <person name="de Vos W.M."/>
            <person name="Janssen P.H."/>
            <person name="Smidt H."/>
        </authorList>
    </citation>
    <scope>NUCLEOTIDE SEQUENCE [LARGE SCALE GENOMIC DNA]</scope>
    <source>
        <strain evidence="1 2">Ellin514</strain>
    </source>
</reference>
<evidence type="ECO:0000313" key="1">
    <source>
        <dbReference type="EMBL" id="EEF63358.1"/>
    </source>
</evidence>